<name>A0AAE1CGA3_9PEZI</name>
<keyword evidence="3" id="KW-1185">Reference proteome</keyword>
<reference evidence="2" key="2">
    <citation type="submission" date="2023-06" db="EMBL/GenBank/DDBJ databases">
        <authorList>
            <consortium name="Lawrence Berkeley National Laboratory"/>
            <person name="Haridas S."/>
            <person name="Hensen N."/>
            <person name="Bonometti L."/>
            <person name="Westerberg I."/>
            <person name="Brannstrom I.O."/>
            <person name="Guillou S."/>
            <person name="Cros-Aarteil S."/>
            <person name="Calhoun S."/>
            <person name="Kuo A."/>
            <person name="Mondo S."/>
            <person name="Pangilinan J."/>
            <person name="Riley R."/>
            <person name="Labutti K."/>
            <person name="Andreopoulos B."/>
            <person name="Lipzen A."/>
            <person name="Chen C."/>
            <person name="Yanf M."/>
            <person name="Daum C."/>
            <person name="Ng V."/>
            <person name="Clum A."/>
            <person name="Steindorff A."/>
            <person name="Ohm R."/>
            <person name="Martin F."/>
            <person name="Silar P."/>
            <person name="Natvig D."/>
            <person name="Lalanne C."/>
            <person name="Gautier V."/>
            <person name="Ament-Velasquez S.L."/>
            <person name="Kruys A."/>
            <person name="Hutchinson M.I."/>
            <person name="Powell A.J."/>
            <person name="Barry K."/>
            <person name="Miller A.N."/>
            <person name="Grigoriev I.V."/>
            <person name="Debuchy R."/>
            <person name="Gladieux P."/>
            <person name="Thoren M.H."/>
            <person name="Johannesson H."/>
        </authorList>
    </citation>
    <scope>NUCLEOTIDE SEQUENCE</scope>
    <source>
        <strain evidence="2">CBS 314.62</strain>
    </source>
</reference>
<protein>
    <submittedName>
        <fullName evidence="2">Uncharacterized protein</fullName>
    </submittedName>
</protein>
<feature type="compositionally biased region" description="Low complexity" evidence="1">
    <location>
        <begin position="216"/>
        <end position="229"/>
    </location>
</feature>
<feature type="region of interest" description="Disordered" evidence="1">
    <location>
        <begin position="193"/>
        <end position="260"/>
    </location>
</feature>
<sequence length="372" mass="42351">MTRRSMIILALLKHLRQRHRTSQPRIFKVYSNNQSSFLDLSRRQCLVSSYHQPSQRHRPLTSQLRNLKVYSNNQTSSMDPDSRQSPIAPHHQPSQHHRLLPPQYWRSQRTKRQQHQGRLLSPSRTEQTTDAGAHPQTSETAGFGSREGATMWSIEGRERPTSFFMGHLDREDAATKAREENIMKEKIAAVRAKYPEGGPLRPLPREPRQRSKKAADQPAAPAHHAAAMDQDMEFNPPATAEPAGAPEYPDPAMGQNMGFNQNVDINENMDYNPQAAAHLAAGLQAPAYGYTHGTGQYMNFNNFPAAGPPTQFPHHLPQFPSQSQTQLPYIDMHMSPTKLQEIDREHALWKMQQAAQQSQEAQYRREFRHQGP</sequence>
<dbReference type="EMBL" id="JAULSO010000001">
    <property type="protein sequence ID" value="KAK3693219.1"/>
    <property type="molecule type" value="Genomic_DNA"/>
</dbReference>
<feature type="compositionally biased region" description="Low complexity" evidence="1">
    <location>
        <begin position="352"/>
        <end position="361"/>
    </location>
</feature>
<feature type="compositionally biased region" description="Low complexity" evidence="1">
    <location>
        <begin position="236"/>
        <end position="247"/>
    </location>
</feature>
<evidence type="ECO:0000313" key="3">
    <source>
        <dbReference type="Proteomes" id="UP001270362"/>
    </source>
</evidence>
<accession>A0AAE1CGA3</accession>
<dbReference type="Proteomes" id="UP001270362">
    <property type="component" value="Unassembled WGS sequence"/>
</dbReference>
<feature type="compositionally biased region" description="Basic and acidic residues" evidence="1">
    <location>
        <begin position="203"/>
        <end position="215"/>
    </location>
</feature>
<comment type="caution">
    <text evidence="2">The sequence shown here is derived from an EMBL/GenBank/DDBJ whole genome shotgun (WGS) entry which is preliminary data.</text>
</comment>
<feature type="region of interest" description="Disordered" evidence="1">
    <location>
        <begin position="72"/>
        <end position="146"/>
    </location>
</feature>
<feature type="compositionally biased region" description="Polar residues" evidence="1">
    <location>
        <begin position="72"/>
        <end position="85"/>
    </location>
</feature>
<dbReference type="AlphaFoldDB" id="A0AAE1CGA3"/>
<feature type="region of interest" description="Disordered" evidence="1">
    <location>
        <begin position="351"/>
        <end position="372"/>
    </location>
</feature>
<gene>
    <name evidence="2" type="ORF">B0T22DRAFT_486973</name>
</gene>
<feature type="compositionally biased region" description="Basic and acidic residues" evidence="1">
    <location>
        <begin position="362"/>
        <end position="372"/>
    </location>
</feature>
<evidence type="ECO:0000256" key="1">
    <source>
        <dbReference type="SAM" id="MobiDB-lite"/>
    </source>
</evidence>
<proteinExistence type="predicted"/>
<feature type="compositionally biased region" description="Polar residues" evidence="1">
    <location>
        <begin position="122"/>
        <end position="140"/>
    </location>
</feature>
<reference evidence="2" key="1">
    <citation type="journal article" date="2023" name="Mol. Phylogenet. Evol.">
        <title>Genome-scale phylogeny and comparative genomics of the fungal order Sordariales.</title>
        <authorList>
            <person name="Hensen N."/>
            <person name="Bonometti L."/>
            <person name="Westerberg I."/>
            <person name="Brannstrom I.O."/>
            <person name="Guillou S."/>
            <person name="Cros-Aarteil S."/>
            <person name="Calhoun S."/>
            <person name="Haridas S."/>
            <person name="Kuo A."/>
            <person name="Mondo S."/>
            <person name="Pangilinan J."/>
            <person name="Riley R."/>
            <person name="LaButti K."/>
            <person name="Andreopoulos B."/>
            <person name="Lipzen A."/>
            <person name="Chen C."/>
            <person name="Yan M."/>
            <person name="Daum C."/>
            <person name="Ng V."/>
            <person name="Clum A."/>
            <person name="Steindorff A."/>
            <person name="Ohm R.A."/>
            <person name="Martin F."/>
            <person name="Silar P."/>
            <person name="Natvig D.O."/>
            <person name="Lalanne C."/>
            <person name="Gautier V."/>
            <person name="Ament-Velasquez S.L."/>
            <person name="Kruys A."/>
            <person name="Hutchinson M.I."/>
            <person name="Powell A.J."/>
            <person name="Barry K."/>
            <person name="Miller A.N."/>
            <person name="Grigoriev I.V."/>
            <person name="Debuchy R."/>
            <person name="Gladieux P."/>
            <person name="Hiltunen Thoren M."/>
            <person name="Johannesson H."/>
        </authorList>
    </citation>
    <scope>NUCLEOTIDE SEQUENCE</scope>
    <source>
        <strain evidence="2">CBS 314.62</strain>
    </source>
</reference>
<organism evidence="2 3">
    <name type="scientific">Podospora appendiculata</name>
    <dbReference type="NCBI Taxonomy" id="314037"/>
    <lineage>
        <taxon>Eukaryota</taxon>
        <taxon>Fungi</taxon>
        <taxon>Dikarya</taxon>
        <taxon>Ascomycota</taxon>
        <taxon>Pezizomycotina</taxon>
        <taxon>Sordariomycetes</taxon>
        <taxon>Sordariomycetidae</taxon>
        <taxon>Sordariales</taxon>
        <taxon>Podosporaceae</taxon>
        <taxon>Podospora</taxon>
    </lineage>
</organism>
<evidence type="ECO:0000313" key="2">
    <source>
        <dbReference type="EMBL" id="KAK3693219.1"/>
    </source>
</evidence>